<feature type="transmembrane region" description="Helical" evidence="1">
    <location>
        <begin position="98"/>
        <end position="115"/>
    </location>
</feature>
<evidence type="ECO:0000313" key="3">
    <source>
        <dbReference type="Proteomes" id="UP000050535"/>
    </source>
</evidence>
<dbReference type="RefSeq" id="WP_054582750.1">
    <property type="nucleotide sequence ID" value="NZ_LGUC01000001.1"/>
</dbReference>
<dbReference type="EMBL" id="LGUC01000001">
    <property type="protein sequence ID" value="KPN29461.1"/>
    <property type="molecule type" value="Genomic_DNA"/>
</dbReference>
<evidence type="ECO:0000313" key="2">
    <source>
        <dbReference type="EMBL" id="KPN29461.1"/>
    </source>
</evidence>
<dbReference type="Proteomes" id="UP000050535">
    <property type="component" value="Unassembled WGS sequence"/>
</dbReference>
<feature type="transmembrane region" description="Helical" evidence="1">
    <location>
        <begin position="127"/>
        <end position="149"/>
    </location>
</feature>
<feature type="transmembrane region" description="Helical" evidence="1">
    <location>
        <begin position="14"/>
        <end position="32"/>
    </location>
</feature>
<sequence length="213" mass="22411">MDSAGLGLVEGERANALVAWAVLGFLLVTGAVELLTGQLVWAGFVLVVVALGALPAVRNRNWQTMLPWELLALAALPVGGRVFVAGQTVGQITLTGRVTTYVAVAAVALIVAVLLDRFTTTRMNDAFAVVFVVITTMAAAGIWAVAQWLSDIYLGTGFLDRPHAEEALMWDFTAATMAGLFSALLFTYYFRRRANGGAGGLGVDGPLPDGGEP</sequence>
<keyword evidence="1" id="KW-0472">Membrane</keyword>
<feature type="transmembrane region" description="Helical" evidence="1">
    <location>
        <begin position="38"/>
        <end position="56"/>
    </location>
</feature>
<keyword evidence="3" id="KW-1185">Reference proteome</keyword>
<organism evidence="2 3">
    <name type="scientific">Halolamina pelagica</name>
    <dbReference type="NCBI Taxonomy" id="699431"/>
    <lineage>
        <taxon>Archaea</taxon>
        <taxon>Methanobacteriati</taxon>
        <taxon>Methanobacteriota</taxon>
        <taxon>Stenosarchaea group</taxon>
        <taxon>Halobacteria</taxon>
        <taxon>Halobacteriales</taxon>
        <taxon>Haloferacaceae</taxon>
    </lineage>
</organism>
<name>A0A0P7GLF7_9EURY</name>
<proteinExistence type="predicted"/>
<dbReference type="AlphaFoldDB" id="A0A0P7GLF7"/>
<feature type="transmembrane region" description="Helical" evidence="1">
    <location>
        <begin position="169"/>
        <end position="190"/>
    </location>
</feature>
<comment type="caution">
    <text evidence="2">The sequence shown here is derived from an EMBL/GenBank/DDBJ whole genome shotgun (WGS) entry which is preliminary data.</text>
</comment>
<feature type="transmembrane region" description="Helical" evidence="1">
    <location>
        <begin position="68"/>
        <end position="86"/>
    </location>
</feature>
<dbReference type="OrthoDB" id="342532at2157"/>
<keyword evidence="1" id="KW-0812">Transmembrane</keyword>
<accession>A0A0P7GLF7</accession>
<keyword evidence="1" id="KW-1133">Transmembrane helix</keyword>
<evidence type="ECO:0000256" key="1">
    <source>
        <dbReference type="SAM" id="Phobius"/>
    </source>
</evidence>
<dbReference type="STRING" id="699431.SY89_00174"/>
<reference evidence="3" key="1">
    <citation type="submission" date="2013-11" db="EMBL/GenBank/DDBJ databases">
        <authorList>
            <person name="Hoang H.T."/>
            <person name="Killian M.L."/>
            <person name="Madson D.M."/>
            <person name="Arruda P.H.E."/>
            <person name="Sun D."/>
            <person name="Schwartz K.J."/>
            <person name="Yoon K."/>
        </authorList>
    </citation>
    <scope>NUCLEOTIDE SEQUENCE [LARGE SCALE GENOMIC DNA]</scope>
    <source>
        <strain evidence="3">CDK2</strain>
    </source>
</reference>
<gene>
    <name evidence="2" type="ORF">SY89_00174</name>
</gene>
<protein>
    <submittedName>
        <fullName evidence="2">Uncharacterized protein</fullName>
    </submittedName>
</protein>